<proteinExistence type="predicted"/>
<feature type="compositionally biased region" description="Basic and acidic residues" evidence="1">
    <location>
        <begin position="1"/>
        <end position="10"/>
    </location>
</feature>
<reference evidence="2 3" key="1">
    <citation type="journal article" date="2019" name="Nat. Med.">
        <title>A library of human gut bacterial isolates paired with longitudinal multiomics data enables mechanistic microbiome research.</title>
        <authorList>
            <person name="Poyet M."/>
            <person name="Groussin M."/>
            <person name="Gibbons S.M."/>
            <person name="Avila-Pacheco J."/>
            <person name="Jiang X."/>
            <person name="Kearney S.M."/>
            <person name="Perrotta A.R."/>
            <person name="Berdy B."/>
            <person name="Zhao S."/>
            <person name="Lieberman T.D."/>
            <person name="Swanson P.K."/>
            <person name="Smith M."/>
            <person name="Roesemann S."/>
            <person name="Alexander J.E."/>
            <person name="Rich S.A."/>
            <person name="Livny J."/>
            <person name="Vlamakis H."/>
            <person name="Clish C."/>
            <person name="Bullock K."/>
            <person name="Deik A."/>
            <person name="Scott J."/>
            <person name="Pierce K.A."/>
            <person name="Xavier R.J."/>
            <person name="Alm E.J."/>
        </authorList>
    </citation>
    <scope>NUCLEOTIDE SEQUENCE [LARGE SCALE GENOMIC DNA]</scope>
    <source>
        <strain evidence="2 3">BIOML-A2</strain>
    </source>
</reference>
<evidence type="ECO:0000256" key="1">
    <source>
        <dbReference type="SAM" id="MobiDB-lite"/>
    </source>
</evidence>
<dbReference type="NCBIfam" id="TIGR01634">
    <property type="entry name" value="tail_P2_I"/>
    <property type="match status" value="1"/>
</dbReference>
<accession>A0A6I2RBX5</accession>
<evidence type="ECO:0000313" key="3">
    <source>
        <dbReference type="Proteomes" id="UP000434475"/>
    </source>
</evidence>
<dbReference type="Pfam" id="PF09684">
    <property type="entry name" value="Tail_P2_I"/>
    <property type="match status" value="1"/>
</dbReference>
<name>A0A6I2RBX5_FLAPL</name>
<dbReference type="Proteomes" id="UP000434475">
    <property type="component" value="Unassembled WGS sequence"/>
</dbReference>
<dbReference type="AlphaFoldDB" id="A0A6I2RBX5"/>
<evidence type="ECO:0000313" key="2">
    <source>
        <dbReference type="EMBL" id="MSB21177.1"/>
    </source>
</evidence>
<protein>
    <submittedName>
        <fullName evidence="2">Phage tail protein I</fullName>
    </submittedName>
</protein>
<feature type="region of interest" description="Disordered" evidence="1">
    <location>
        <begin position="1"/>
        <end position="21"/>
    </location>
</feature>
<gene>
    <name evidence="2" type="ORF">GKE97_16860</name>
</gene>
<comment type="caution">
    <text evidence="2">The sequence shown here is derived from an EMBL/GenBank/DDBJ whole genome shotgun (WGS) entry which is preliminary data.</text>
</comment>
<dbReference type="RefSeq" id="WP_172697902.1">
    <property type="nucleotide sequence ID" value="NZ_JADMWB010000022.1"/>
</dbReference>
<dbReference type="InterPro" id="IPR006521">
    <property type="entry name" value="Tail_protein_I"/>
</dbReference>
<organism evidence="2 3">
    <name type="scientific">Flavonifractor plautii</name>
    <name type="common">Fusobacterium plautii</name>
    <dbReference type="NCBI Taxonomy" id="292800"/>
    <lineage>
        <taxon>Bacteria</taxon>
        <taxon>Bacillati</taxon>
        <taxon>Bacillota</taxon>
        <taxon>Clostridia</taxon>
        <taxon>Eubacteriales</taxon>
        <taxon>Oscillospiraceae</taxon>
        <taxon>Flavonifractor</taxon>
    </lineage>
</organism>
<sequence>MNDNELHSADYTRSLPPPLKNDPTMTALARVIAEQLQGTVRQIGKNIIYARIDELDEQTLDVLAYDLHVDWYDYSYPIEVKRQTIRDSVRVHRRLGTKYAVETALGAVFPGTRVQEWFEYGGEPYMFKVIIGATESGVSADRQAAVLERVRFYKNLRSHLEAISYQIEKKAAVFTAAVHSVGVRLEVYPYLAEDIEETARIKAGAGHTVGVRVDIYPHVYRKMGADWRALCAAYIQQTGKLEIFPQNRTEA</sequence>
<dbReference type="EMBL" id="WKPR01000020">
    <property type="protein sequence ID" value="MSB21177.1"/>
    <property type="molecule type" value="Genomic_DNA"/>
</dbReference>